<evidence type="ECO:0000313" key="3">
    <source>
        <dbReference type="Proteomes" id="UP001501251"/>
    </source>
</evidence>
<accession>A0ABP8BCZ9</accession>
<dbReference type="Proteomes" id="UP001501251">
    <property type="component" value="Unassembled WGS sequence"/>
</dbReference>
<evidence type="ECO:0000313" key="2">
    <source>
        <dbReference type="EMBL" id="GAA4203812.1"/>
    </source>
</evidence>
<gene>
    <name evidence="2" type="ORF">GCM10022252_62000</name>
</gene>
<dbReference type="InterPro" id="IPR027417">
    <property type="entry name" value="P-loop_NTPase"/>
</dbReference>
<reference evidence="3" key="1">
    <citation type="journal article" date="2019" name="Int. J. Syst. Evol. Microbiol.">
        <title>The Global Catalogue of Microorganisms (GCM) 10K type strain sequencing project: providing services to taxonomists for standard genome sequencing and annotation.</title>
        <authorList>
            <consortium name="The Broad Institute Genomics Platform"/>
            <consortium name="The Broad Institute Genome Sequencing Center for Infectious Disease"/>
            <person name="Wu L."/>
            <person name="Ma J."/>
        </authorList>
    </citation>
    <scope>NUCLEOTIDE SEQUENCE [LARGE SCALE GENOMIC DNA]</scope>
    <source>
        <strain evidence="3">JCM 17388</strain>
    </source>
</reference>
<keyword evidence="3" id="KW-1185">Reference proteome</keyword>
<name>A0ABP8BCZ9_9ACTN</name>
<organism evidence="2 3">
    <name type="scientific">Streptosporangium oxazolinicum</name>
    <dbReference type="NCBI Taxonomy" id="909287"/>
    <lineage>
        <taxon>Bacteria</taxon>
        <taxon>Bacillati</taxon>
        <taxon>Actinomycetota</taxon>
        <taxon>Actinomycetes</taxon>
        <taxon>Streptosporangiales</taxon>
        <taxon>Streptosporangiaceae</taxon>
        <taxon>Streptosporangium</taxon>
    </lineage>
</organism>
<proteinExistence type="predicted"/>
<protein>
    <recommendedName>
        <fullName evidence="1">Orc1-like AAA ATPase domain-containing protein</fullName>
    </recommendedName>
</protein>
<feature type="domain" description="Orc1-like AAA ATPase" evidence="1">
    <location>
        <begin position="4"/>
        <end position="43"/>
    </location>
</feature>
<dbReference type="EMBL" id="BAABAQ010000013">
    <property type="protein sequence ID" value="GAA4203812.1"/>
    <property type="molecule type" value="Genomic_DNA"/>
</dbReference>
<dbReference type="InterPro" id="IPR041664">
    <property type="entry name" value="AAA_16"/>
</dbReference>
<sequence>MLVLYGRSAEISALDEVIARARDGSGGAVVVRGEAGAGKTALLD</sequence>
<comment type="caution">
    <text evidence="2">The sequence shown here is derived from an EMBL/GenBank/DDBJ whole genome shotgun (WGS) entry which is preliminary data.</text>
</comment>
<evidence type="ECO:0000259" key="1">
    <source>
        <dbReference type="Pfam" id="PF13191"/>
    </source>
</evidence>
<dbReference type="Pfam" id="PF13191">
    <property type="entry name" value="AAA_16"/>
    <property type="match status" value="1"/>
</dbReference>
<dbReference type="SUPFAM" id="SSF52540">
    <property type="entry name" value="P-loop containing nucleoside triphosphate hydrolases"/>
    <property type="match status" value="1"/>
</dbReference>